<accession>D3QAB4</accession>
<dbReference type="RefSeq" id="WP_013018268.1">
    <property type="nucleotide sequence ID" value="NC_013947.1"/>
</dbReference>
<evidence type="ECO:0000313" key="2">
    <source>
        <dbReference type="Proteomes" id="UP000000844"/>
    </source>
</evidence>
<dbReference type="Gene3D" id="3.40.50.620">
    <property type="entry name" value="HUPs"/>
    <property type="match status" value="1"/>
</dbReference>
<organism evidence="1 2">
    <name type="scientific">Stackebrandtia nassauensis (strain DSM 44728 / CIP 108903 / NRRL B-16338 / NBRC 102104 / LLR-40K-21)</name>
    <dbReference type="NCBI Taxonomy" id="446470"/>
    <lineage>
        <taxon>Bacteria</taxon>
        <taxon>Bacillati</taxon>
        <taxon>Actinomycetota</taxon>
        <taxon>Actinomycetes</taxon>
        <taxon>Glycomycetales</taxon>
        <taxon>Glycomycetaceae</taxon>
        <taxon>Stackebrandtia</taxon>
    </lineage>
</organism>
<dbReference type="HOGENOM" id="CLU_048552_0_1_11"/>
<dbReference type="AlphaFoldDB" id="D3QAB4"/>
<dbReference type="STRING" id="446470.Snas_3026"/>
<dbReference type="SUPFAM" id="SSF52402">
    <property type="entry name" value="Adenine nucleotide alpha hydrolases-like"/>
    <property type="match status" value="1"/>
</dbReference>
<evidence type="ECO:0008006" key="3">
    <source>
        <dbReference type="Google" id="ProtNLM"/>
    </source>
</evidence>
<dbReference type="Proteomes" id="UP000000844">
    <property type="component" value="Chromosome"/>
</dbReference>
<dbReference type="InterPro" id="IPR014729">
    <property type="entry name" value="Rossmann-like_a/b/a_fold"/>
</dbReference>
<dbReference type="KEGG" id="sna:Snas_3026"/>
<name>D3QAB4_STANL</name>
<protein>
    <recommendedName>
        <fullName evidence="3">7-cyano-7-deazaguanine synthase</fullName>
    </recommendedName>
</protein>
<dbReference type="eggNOG" id="COG0603">
    <property type="taxonomic scope" value="Bacteria"/>
</dbReference>
<gene>
    <name evidence="1" type="ordered locus">Snas_3026</name>
</gene>
<dbReference type="EMBL" id="CP001778">
    <property type="protein sequence ID" value="ADD42697.1"/>
    <property type="molecule type" value="Genomic_DNA"/>
</dbReference>
<keyword evidence="2" id="KW-1185">Reference proteome</keyword>
<sequence length="420" mass="46047">MRTPKRTWRFHFGGHPSRVPEGWVRLDAPLDNELLHDGPPQVGLTLAGLREAIGRQPPARVEDLFTIAVAVYTADRRAPRRRDGKPRRFELNIPVSEPDTWNRPQSRALLCALLGGLSGDEWTVQFRQDVNPPPWQSQLLPAEVEAVALFSGGLDSFCHAGLLRPASKVVLVSHGLGPNLRERKRELRAALGGETVMSAEFQVRINAVPGTEREPHPRTRALLLLAAGVLVCAANGVDTLHCPENGLLALHPAKAPLWSQSATPIPPMTVHLANALLDSLDVDTRVVNPYAELTKGEVCERAVDAGWRRSLLGRTITCVNPDKKSSGRFGNCGYCRHCLVRHAALVRVGGDLTEYRDVYPPEIPLMAPGPHDKDLRALRAWLGGELTAEQLAPLPPEADAARALAVVERARLELADIYRV</sequence>
<proteinExistence type="predicted"/>
<reference evidence="1 2" key="1">
    <citation type="journal article" date="2009" name="Stand. Genomic Sci.">
        <title>Complete genome sequence of Stackebrandtia nassauensis type strain (LLR-40K-21).</title>
        <authorList>
            <person name="Munk C."/>
            <person name="Lapidus A."/>
            <person name="Copeland A."/>
            <person name="Jando M."/>
            <person name="Mayilraj S."/>
            <person name="Glavina Del Rio T."/>
            <person name="Nolan M."/>
            <person name="Chen F."/>
            <person name="Lucas S."/>
            <person name="Tice H."/>
            <person name="Cheng J.F."/>
            <person name="Han C."/>
            <person name="Detter J.C."/>
            <person name="Bruce D."/>
            <person name="Goodwin L."/>
            <person name="Chain P."/>
            <person name="Pitluck S."/>
            <person name="Goker M."/>
            <person name="Ovchinikova G."/>
            <person name="Pati A."/>
            <person name="Ivanova N."/>
            <person name="Mavromatis K."/>
            <person name="Chen A."/>
            <person name="Palaniappan K."/>
            <person name="Land M."/>
            <person name="Hauser L."/>
            <person name="Chang Y.J."/>
            <person name="Jeffries C.D."/>
            <person name="Bristow J."/>
            <person name="Eisen J.A."/>
            <person name="Markowitz V."/>
            <person name="Hugenholtz P."/>
            <person name="Kyrpides N.C."/>
            <person name="Klenk H.P."/>
        </authorList>
    </citation>
    <scope>NUCLEOTIDE SEQUENCE [LARGE SCALE GENOMIC DNA]</scope>
    <source>
        <strain evidence="2">DSM 44728 / CIP 108903 / NRRL B-16338 / NBRC 102104 / LLR-40K-21</strain>
    </source>
</reference>
<evidence type="ECO:0000313" key="1">
    <source>
        <dbReference type="EMBL" id="ADD42697.1"/>
    </source>
</evidence>
<dbReference type="OrthoDB" id="9789567at2"/>